<dbReference type="Proteomes" id="UP000515977">
    <property type="component" value="Chromosome"/>
</dbReference>
<keyword evidence="3" id="KW-1185">Reference proteome</keyword>
<dbReference type="AlphaFoldDB" id="A0A7G9QSY1"/>
<feature type="region of interest" description="Disordered" evidence="1">
    <location>
        <begin position="37"/>
        <end position="70"/>
    </location>
</feature>
<dbReference type="KEGG" id="tbv:H9L17_15030"/>
<gene>
    <name evidence="2" type="ORF">H9L17_15030</name>
</gene>
<name>A0A7G9QSY1_9GAMM</name>
<accession>A0A7G9QSY1</accession>
<evidence type="ECO:0000256" key="1">
    <source>
        <dbReference type="SAM" id="MobiDB-lite"/>
    </source>
</evidence>
<dbReference type="EMBL" id="CP060711">
    <property type="protein sequence ID" value="QNN46456.1"/>
    <property type="molecule type" value="Genomic_DNA"/>
</dbReference>
<dbReference type="RefSeq" id="WP_187570222.1">
    <property type="nucleotide sequence ID" value="NZ_CP060711.1"/>
</dbReference>
<evidence type="ECO:0000313" key="3">
    <source>
        <dbReference type="Proteomes" id="UP000515977"/>
    </source>
</evidence>
<organism evidence="2 3">
    <name type="scientific">Thermomonas brevis</name>
    <dbReference type="NCBI Taxonomy" id="215691"/>
    <lineage>
        <taxon>Bacteria</taxon>
        <taxon>Pseudomonadati</taxon>
        <taxon>Pseudomonadota</taxon>
        <taxon>Gammaproteobacteria</taxon>
        <taxon>Lysobacterales</taxon>
        <taxon>Lysobacteraceae</taxon>
        <taxon>Thermomonas</taxon>
    </lineage>
</organism>
<reference evidence="2 3" key="1">
    <citation type="submission" date="2020-08" db="EMBL/GenBank/DDBJ databases">
        <title>Genome sequence of Thermomonas brevis KACC 16975T.</title>
        <authorList>
            <person name="Hyun D.-W."/>
            <person name="Bae J.-W."/>
        </authorList>
    </citation>
    <scope>NUCLEOTIDE SEQUENCE [LARGE SCALE GENOMIC DNA]</scope>
    <source>
        <strain evidence="2 3">KACC 16975</strain>
    </source>
</reference>
<proteinExistence type="predicted"/>
<sequence length="70" mass="7630">MGKPVFIVAMTPPDGDAPVEVEVRASNRREAEVLARGQFPDHRRIGKVRRIASPAGQPRASPSGRREAAR</sequence>
<protein>
    <submittedName>
        <fullName evidence="2">Uncharacterized protein</fullName>
    </submittedName>
</protein>
<evidence type="ECO:0000313" key="2">
    <source>
        <dbReference type="EMBL" id="QNN46456.1"/>
    </source>
</evidence>